<sequence length="933" mass="106328">MDLRELILLKTAALFHDPPDKAWCLVRGEKHEKWAEELAHIVLDGTPLSEAEEMLSDERVREADRFAASVDRVLLGELIGDRRGAFPEKSIKLKNPINPRIEHPIQVDLGKDKVEGVMRELNGVLKKTENVEEAYLALFGLYELIWIAKGLPSGPADTRIPTHTVFDHLYATATALNWTYEEGGLLLHIDIAGVQDFIAQSRRLRDLWASSYIISALLWSTVLNLIKYGPDVMLIPSCRFNPFFYCDLTNRVQAIGDYLKNIKIEGFEEILCGRFSFPRFAVVPGSMTLVLPSSISDAEELIEESFRRKWKEFCEGIMELDVPLSNDLKREMRYRFMEVPPFSMRVSSVRVDTSKGGDNVYVKAFESLMNENRKKKLLKVNPACMLPLTEITREIFDDKGSLADSKRGFDYCTMCGKLPAIVRWDGRSSDEFLEEGERLCPYCLMKRIFSRRPGPVLRRILGYGRDLRISYPSLADIATFEFKDGFLRDLPSLDELWKDGKIRELMGRVLESQYDERVLAWRYQLRKFEEIGESSIDQDLKRGLLGFLLAESEVAILGKEKRKLWSELRRYLEEKGIVIPPIGTYYALIRADGDDMGSILSGEIGVIGIDVRDYIVSSFEGKSREVILRIIDSDYEKLKDIAKEENLNEENLRKTKEFLNEIISSRKIPVSLSYHVSISRALIISALRDIKQIEDNNGIIIYAGGDDLLSIAPVSSAIRIIDGSRRGYGGLDGSGRFHKLGNYLIPSMGDAGRSYSLYIAHYRYPLYAVVSDSSLKLEVAKGSVWVDGRERKKDSLIITYSARGSSESSILPLSLRDPGLSPVDLRFLDDLIGKIRSGDISVSLLYEASRGNFMETAERAWSMGKMEVFDKVIEYMIGRHIQRGEGREDILREITEYIKRYEGVRRRDRDGEDPFFLNLFKSCRLLYSGLRGD</sequence>
<organism evidence="5 6">
    <name type="scientific">Candidatus Korarchaeum cryptofilum</name>
    <dbReference type="NCBI Taxonomy" id="498846"/>
    <lineage>
        <taxon>Archaea</taxon>
        <taxon>Thermoproteota</taxon>
        <taxon>Candidatus Korarchaeia</taxon>
        <taxon>Candidatus Korarchaeales</taxon>
        <taxon>Candidatus Korarchaeaceae</taxon>
        <taxon>Candidatus Korarchaeum</taxon>
    </lineage>
</organism>
<dbReference type="InterPro" id="IPR024615">
    <property type="entry name" value="CRISPR-assoc_Cmr2_N"/>
</dbReference>
<comment type="caution">
    <text evidence="5">The sequence shown here is derived from an EMBL/GenBank/DDBJ whole genome shotgun (WGS) entry which is preliminary data.</text>
</comment>
<dbReference type="Gene3D" id="3.30.70.270">
    <property type="match status" value="1"/>
</dbReference>
<evidence type="ECO:0000256" key="2">
    <source>
        <dbReference type="ARBA" id="ARBA00023118"/>
    </source>
</evidence>
<dbReference type="EMBL" id="RCOR01000029">
    <property type="protein sequence ID" value="RSN68516.1"/>
    <property type="molecule type" value="Genomic_DNA"/>
</dbReference>
<dbReference type="InterPro" id="IPR054767">
    <property type="entry name" value="Cas10-Cmr2_palm2"/>
</dbReference>
<feature type="domain" description="CRISPR-associated protein Cmr2 N-terminal" evidence="3">
    <location>
        <begin position="186"/>
        <end position="315"/>
    </location>
</feature>
<feature type="domain" description="Cas10/Cmr2 second palm" evidence="4">
    <location>
        <begin position="585"/>
        <end position="782"/>
    </location>
</feature>
<evidence type="ECO:0000313" key="6">
    <source>
        <dbReference type="Proteomes" id="UP000278149"/>
    </source>
</evidence>
<reference evidence="5 6" key="1">
    <citation type="submission" date="2018-10" db="EMBL/GenBank/DDBJ databases">
        <title>Co-occurring genomic capacity for anaerobic methane metabolism and dissimilatory sulfite reduction discovered in the Korarchaeota.</title>
        <authorList>
            <person name="Mckay L.J."/>
            <person name="Dlakic M."/>
            <person name="Fields M.W."/>
            <person name="Delmont T.O."/>
            <person name="Eren A.M."/>
            <person name="Jay Z.J."/>
            <person name="Klingelsmith K.B."/>
            <person name="Rusch D.B."/>
            <person name="Inskeep W.P."/>
        </authorList>
    </citation>
    <scope>NUCLEOTIDE SEQUENCE [LARGE SCALE GENOMIC DNA]</scope>
    <source>
        <strain evidence="5 6">WS</strain>
    </source>
</reference>
<evidence type="ECO:0000313" key="5">
    <source>
        <dbReference type="EMBL" id="RSN68516.1"/>
    </source>
</evidence>
<dbReference type="Proteomes" id="UP000278149">
    <property type="component" value="Unassembled WGS sequence"/>
</dbReference>
<dbReference type="GO" id="GO:0051607">
    <property type="term" value="P:defense response to virus"/>
    <property type="evidence" value="ECO:0007669"/>
    <property type="project" value="UniProtKB-KW"/>
</dbReference>
<dbReference type="Pfam" id="PF12469">
    <property type="entry name" value="Cmr2_N"/>
    <property type="match status" value="1"/>
</dbReference>
<dbReference type="RefSeq" id="WP_125741952.1">
    <property type="nucleotide sequence ID" value="NZ_RCOR01000029.1"/>
</dbReference>
<dbReference type="InterPro" id="IPR013407">
    <property type="entry name" value="CRISPR-assoc_prot_Cmr2"/>
</dbReference>
<dbReference type="Gene3D" id="3.30.70.2220">
    <property type="entry name" value="CRISPR-Cas system, Cmr2 subunit, D1 domain, cysteine cluster"/>
    <property type="match status" value="1"/>
</dbReference>
<dbReference type="Pfam" id="PF22335">
    <property type="entry name" value="Cas10-Cmr2_palm2"/>
    <property type="match status" value="1"/>
</dbReference>
<gene>
    <name evidence="5" type="primary">cas10</name>
    <name evidence="5" type="ORF">D9Q81_05935</name>
</gene>
<dbReference type="InterPro" id="IPR038242">
    <property type="entry name" value="Cmr2_N"/>
</dbReference>
<dbReference type="GO" id="GO:0000166">
    <property type="term" value="F:nucleotide binding"/>
    <property type="evidence" value="ECO:0007669"/>
    <property type="project" value="UniProtKB-KW"/>
</dbReference>
<keyword evidence="1" id="KW-0547">Nucleotide-binding</keyword>
<accession>A0A429G3Z4</accession>
<dbReference type="NCBIfam" id="TIGR02577">
    <property type="entry name" value="cas_TM1794_Cmr2"/>
    <property type="match status" value="1"/>
</dbReference>
<keyword evidence="2" id="KW-0051">Antiviral defense</keyword>
<evidence type="ECO:0000259" key="4">
    <source>
        <dbReference type="Pfam" id="PF22335"/>
    </source>
</evidence>
<name>A0A429G3Z4_9CREN</name>
<protein>
    <submittedName>
        <fullName evidence="5">Type III-B CRISPR-associated protein Cas10/Cmr2</fullName>
    </submittedName>
</protein>
<proteinExistence type="predicted"/>
<evidence type="ECO:0000259" key="3">
    <source>
        <dbReference type="Pfam" id="PF12469"/>
    </source>
</evidence>
<evidence type="ECO:0000256" key="1">
    <source>
        <dbReference type="ARBA" id="ARBA00022741"/>
    </source>
</evidence>
<dbReference type="AlphaFoldDB" id="A0A429G3Z4"/>
<dbReference type="InterPro" id="IPR043128">
    <property type="entry name" value="Rev_trsase/Diguanyl_cyclase"/>
</dbReference>